<dbReference type="Gene3D" id="3.90.180.10">
    <property type="entry name" value="Medium-chain alcohol dehydrogenases, catalytic domain"/>
    <property type="match status" value="1"/>
</dbReference>
<dbReference type="InterPro" id="IPR036291">
    <property type="entry name" value="NAD(P)-bd_dom_sf"/>
</dbReference>
<dbReference type="CDD" id="cd05282">
    <property type="entry name" value="ETR_like"/>
    <property type="match status" value="1"/>
</dbReference>
<dbReference type="RefSeq" id="WP_258211546.1">
    <property type="nucleotide sequence ID" value="NZ_JANQBD010000001.1"/>
</dbReference>
<name>A0ABT1Y9T5_9BACL</name>
<dbReference type="Pfam" id="PF00107">
    <property type="entry name" value="ADH_zinc_N"/>
    <property type="match status" value="1"/>
</dbReference>
<dbReference type="Gene3D" id="3.40.50.720">
    <property type="entry name" value="NAD(P)-binding Rossmann-like Domain"/>
    <property type="match status" value="1"/>
</dbReference>
<evidence type="ECO:0000313" key="4">
    <source>
        <dbReference type="EMBL" id="MCR8629941.1"/>
    </source>
</evidence>
<keyword evidence="5" id="KW-1185">Reference proteome</keyword>
<gene>
    <name evidence="4" type="ORF">NV381_01875</name>
</gene>
<proteinExistence type="predicted"/>
<dbReference type="InterPro" id="IPR013154">
    <property type="entry name" value="ADH-like_N"/>
</dbReference>
<protein>
    <submittedName>
        <fullName evidence="4">Zinc-dependent alcohol dehydrogenase family protein</fullName>
    </submittedName>
</protein>
<evidence type="ECO:0000259" key="3">
    <source>
        <dbReference type="SMART" id="SM00829"/>
    </source>
</evidence>
<dbReference type="Pfam" id="PF08240">
    <property type="entry name" value="ADH_N"/>
    <property type="match status" value="1"/>
</dbReference>
<keyword evidence="2" id="KW-0560">Oxidoreductase</keyword>
<dbReference type="SUPFAM" id="SSF51735">
    <property type="entry name" value="NAD(P)-binding Rossmann-fold domains"/>
    <property type="match status" value="1"/>
</dbReference>
<dbReference type="SMART" id="SM00829">
    <property type="entry name" value="PKS_ER"/>
    <property type="match status" value="1"/>
</dbReference>
<evidence type="ECO:0000256" key="2">
    <source>
        <dbReference type="ARBA" id="ARBA00023002"/>
    </source>
</evidence>
<reference evidence="4 5" key="1">
    <citation type="submission" date="2022-08" db="EMBL/GenBank/DDBJ databases">
        <title>Paenibacillus endoradicis sp. nov., Paenibacillus radicibacter sp. nov and Paenibacillus pararadicis sp. nov., three cold-adapted plant growth-promoting bacteria isolated from root of Larix gmelinii in Great Khingan.</title>
        <authorList>
            <person name="Xue H."/>
        </authorList>
    </citation>
    <scope>NUCLEOTIDE SEQUENCE [LARGE SCALE GENOMIC DNA]</scope>
    <source>
        <strain evidence="4 5">N5-1-1-5</strain>
    </source>
</reference>
<dbReference type="SUPFAM" id="SSF50129">
    <property type="entry name" value="GroES-like"/>
    <property type="match status" value="1"/>
</dbReference>
<comment type="caution">
    <text evidence="4">The sequence shown here is derived from an EMBL/GenBank/DDBJ whole genome shotgun (WGS) entry which is preliminary data.</text>
</comment>
<dbReference type="EMBL" id="JANQBD010000001">
    <property type="protein sequence ID" value="MCR8629941.1"/>
    <property type="molecule type" value="Genomic_DNA"/>
</dbReference>
<dbReference type="InterPro" id="IPR011032">
    <property type="entry name" value="GroES-like_sf"/>
</dbReference>
<dbReference type="PANTHER" id="PTHR48106">
    <property type="entry name" value="QUINONE OXIDOREDUCTASE PIG3-RELATED"/>
    <property type="match status" value="1"/>
</dbReference>
<dbReference type="PANTHER" id="PTHR48106:SF2">
    <property type="entry name" value="ZN2+-BINDING DEHYDROGENASE"/>
    <property type="match status" value="1"/>
</dbReference>
<dbReference type="InterPro" id="IPR013149">
    <property type="entry name" value="ADH-like_C"/>
</dbReference>
<evidence type="ECO:0000313" key="5">
    <source>
        <dbReference type="Proteomes" id="UP001300012"/>
    </source>
</evidence>
<accession>A0ABT1Y9T5</accession>
<dbReference type="InterPro" id="IPR020843">
    <property type="entry name" value="ER"/>
</dbReference>
<keyword evidence="1" id="KW-0521">NADP</keyword>
<evidence type="ECO:0000256" key="1">
    <source>
        <dbReference type="ARBA" id="ARBA00022857"/>
    </source>
</evidence>
<sequence>MHTYGAIRYYQFGNPADVLQLIYRRVLKPGAGEVLVRMTARPINPSDLIPVRGAYPHRISLPCIPGYEGVGIVEAIGPSVDPSLLGKRVLPLRSEGTWQERVVASSELVIPVPNDLDDDIACQLYINPLTAWVILTEALRLQPGDFVAVNACGSSIGRIFAQLSAILGYRLIAITRSSRHTQELLSLGASHVIDTSDANTPSIREAVLSITEGRGAAAAIDSVGGADGEQLAYCTCTQGTVISIGLLSGQPVHWGEVSRASKTAVQLFWLRNWVRDASVHTWHDTFGLLIDLIQQNRLRLSRISERYELAQVKQAVIAAEAPASKGKVLLVDADNKSII</sequence>
<feature type="domain" description="Enoyl reductase (ER)" evidence="3">
    <location>
        <begin position="14"/>
        <end position="330"/>
    </location>
</feature>
<organism evidence="4 5">
    <name type="scientific">Paenibacillus radicis</name>
    <name type="common">ex Xue et al. 2023</name>
    <dbReference type="NCBI Taxonomy" id="2972489"/>
    <lineage>
        <taxon>Bacteria</taxon>
        <taxon>Bacillati</taxon>
        <taxon>Bacillota</taxon>
        <taxon>Bacilli</taxon>
        <taxon>Bacillales</taxon>
        <taxon>Paenibacillaceae</taxon>
        <taxon>Paenibacillus</taxon>
    </lineage>
</organism>
<dbReference type="Proteomes" id="UP001300012">
    <property type="component" value="Unassembled WGS sequence"/>
</dbReference>